<proteinExistence type="predicted"/>
<organism evidence="1 2">
    <name type="scientific">Pocillopora meandrina</name>
    <dbReference type="NCBI Taxonomy" id="46732"/>
    <lineage>
        <taxon>Eukaryota</taxon>
        <taxon>Metazoa</taxon>
        <taxon>Cnidaria</taxon>
        <taxon>Anthozoa</taxon>
        <taxon>Hexacorallia</taxon>
        <taxon>Scleractinia</taxon>
        <taxon>Astrocoeniina</taxon>
        <taxon>Pocilloporidae</taxon>
        <taxon>Pocillopora</taxon>
    </lineage>
</organism>
<dbReference type="AlphaFoldDB" id="A0AAU9XX69"/>
<dbReference type="Proteomes" id="UP001159428">
    <property type="component" value="Unassembled WGS sequence"/>
</dbReference>
<reference evidence="1 2" key="1">
    <citation type="submission" date="2022-05" db="EMBL/GenBank/DDBJ databases">
        <authorList>
            <consortium name="Genoscope - CEA"/>
            <person name="William W."/>
        </authorList>
    </citation>
    <scope>NUCLEOTIDE SEQUENCE [LARGE SCALE GENOMIC DNA]</scope>
</reference>
<name>A0AAU9XX69_9CNID</name>
<evidence type="ECO:0000313" key="2">
    <source>
        <dbReference type="Proteomes" id="UP001159428"/>
    </source>
</evidence>
<keyword evidence="2" id="KW-1185">Reference proteome</keyword>
<protein>
    <submittedName>
        <fullName evidence="1">Uncharacterized protein</fullName>
    </submittedName>
</protein>
<comment type="caution">
    <text evidence="1">The sequence shown here is derived from an EMBL/GenBank/DDBJ whole genome shotgun (WGS) entry which is preliminary data.</text>
</comment>
<dbReference type="EMBL" id="CALNXJ010000082">
    <property type="protein sequence ID" value="CAH3161955.1"/>
    <property type="molecule type" value="Genomic_DNA"/>
</dbReference>
<gene>
    <name evidence="1" type="ORF">PMEA_00034066</name>
</gene>
<sequence>MVLMFLYKTEELEGKRFHKLDQDIVHAITELAVVTKLLQVKLKESGSTGDQPKKKAPKDKALILQSLRSKLNNLIQEDEQRQRRKG</sequence>
<accession>A0AAU9XX69</accession>
<evidence type="ECO:0000313" key="1">
    <source>
        <dbReference type="EMBL" id="CAH3161955.1"/>
    </source>
</evidence>